<dbReference type="CDD" id="cd01335">
    <property type="entry name" value="Radical_SAM"/>
    <property type="match status" value="1"/>
</dbReference>
<dbReference type="SFLD" id="SFLDG01067">
    <property type="entry name" value="SPASM/twitch_domain_containing"/>
    <property type="match status" value="1"/>
</dbReference>
<protein>
    <submittedName>
        <fullName evidence="7">SCIFF radical SAM maturase</fullName>
    </submittedName>
</protein>
<keyword evidence="4" id="KW-0408">Iron</keyword>
<reference evidence="7 8" key="1">
    <citation type="submission" date="2015-03" db="EMBL/GenBank/DDBJ databases">
        <authorList>
            <person name="Murphy D."/>
        </authorList>
    </citation>
    <scope>NUCLEOTIDE SEQUENCE [LARGE SCALE GENOMIC DNA]</scope>
    <source>
        <strain evidence="7 8">OL-4</strain>
    </source>
</reference>
<dbReference type="Gene3D" id="3.20.20.70">
    <property type="entry name" value="Aldolase class I"/>
    <property type="match status" value="1"/>
</dbReference>
<dbReference type="PANTHER" id="PTHR43273:SF8">
    <property type="entry name" value="RADICAL SAM DOMAIN PROTEIN"/>
    <property type="match status" value="1"/>
</dbReference>
<evidence type="ECO:0000259" key="6">
    <source>
        <dbReference type="PROSITE" id="PS51918"/>
    </source>
</evidence>
<dbReference type="Pfam" id="PF13186">
    <property type="entry name" value="SPASM"/>
    <property type="match status" value="1"/>
</dbReference>
<keyword evidence="5" id="KW-0411">Iron-sulfur</keyword>
<dbReference type="InterPro" id="IPR047602">
    <property type="entry name" value="SPASM_CteB-like"/>
</dbReference>
<dbReference type="SUPFAM" id="SSF102114">
    <property type="entry name" value="Radical SAM enzymes"/>
    <property type="match status" value="1"/>
</dbReference>
<keyword evidence="2" id="KW-0949">S-adenosyl-L-methionine</keyword>
<comment type="cofactor">
    <cofactor evidence="1">
        <name>[4Fe-4S] cluster</name>
        <dbReference type="ChEBI" id="CHEBI:49883"/>
    </cofactor>
</comment>
<name>A0A0E4GA33_9FIRM</name>
<dbReference type="GO" id="GO:0051536">
    <property type="term" value="F:iron-sulfur cluster binding"/>
    <property type="evidence" value="ECO:0007669"/>
    <property type="project" value="UniProtKB-KW"/>
</dbReference>
<evidence type="ECO:0000256" key="4">
    <source>
        <dbReference type="ARBA" id="ARBA00023004"/>
    </source>
</evidence>
<dbReference type="NCBIfam" id="TIGR04085">
    <property type="entry name" value="rSAM_more_4Fe4S"/>
    <property type="match status" value="1"/>
</dbReference>
<dbReference type="InterPro" id="IPR023885">
    <property type="entry name" value="4Fe4S-binding_SPASM_dom"/>
</dbReference>
<dbReference type="AlphaFoldDB" id="A0A0E4GA33"/>
<evidence type="ECO:0000256" key="1">
    <source>
        <dbReference type="ARBA" id="ARBA00001966"/>
    </source>
</evidence>
<gene>
    <name evidence="7" type="ORF">172</name>
</gene>
<dbReference type="CDD" id="cd21124">
    <property type="entry name" value="SPASM_CteB-like"/>
    <property type="match status" value="1"/>
</dbReference>
<dbReference type="GO" id="GO:0046872">
    <property type="term" value="F:metal ion binding"/>
    <property type="evidence" value="ECO:0007669"/>
    <property type="project" value="UniProtKB-KW"/>
</dbReference>
<dbReference type="InterPro" id="IPR013785">
    <property type="entry name" value="Aldolase_TIM"/>
</dbReference>
<evidence type="ECO:0000256" key="2">
    <source>
        <dbReference type="ARBA" id="ARBA00022691"/>
    </source>
</evidence>
<dbReference type="InterPro" id="IPR023867">
    <property type="entry name" value="Sulphatase_maturase_rSAM"/>
</dbReference>
<dbReference type="GO" id="GO:0016491">
    <property type="term" value="F:oxidoreductase activity"/>
    <property type="evidence" value="ECO:0007669"/>
    <property type="project" value="InterPro"/>
</dbReference>
<dbReference type="InterPro" id="IPR007197">
    <property type="entry name" value="rSAM"/>
</dbReference>
<evidence type="ECO:0000256" key="3">
    <source>
        <dbReference type="ARBA" id="ARBA00022723"/>
    </source>
</evidence>
<keyword evidence="3" id="KW-0479">Metal-binding</keyword>
<dbReference type="SFLD" id="SFLDS00029">
    <property type="entry name" value="Radical_SAM"/>
    <property type="match status" value="1"/>
</dbReference>
<dbReference type="SFLD" id="SFLDG01384">
    <property type="entry name" value="thioether_bond_formation_requi"/>
    <property type="match status" value="1"/>
</dbReference>
<dbReference type="EMBL" id="CGIH01000004">
    <property type="protein sequence ID" value="CFX00180.1"/>
    <property type="molecule type" value="Genomic_DNA"/>
</dbReference>
<dbReference type="OrthoDB" id="9808591at2"/>
<sequence>MLSLANYDFQAHIHLFKWQEHNLLLDVNSGAIHVLDDASCKFISKLMQVKGDFDVARECLAQEIPALELDEIIAEVSAAIQAGALFTPAEFWTVDLSAMQVKALCLNVAHACNMKCSYCFASQGDFGMDACLMSLETACQALDFLMEKSGAVKNLEVDFFGGEPLLAAPMLKDLVQYGRKLEKQYNKKINFTLTTNALLLNDEIIQFILDEKLGVILSLDGRPETNDRHRVLRDGSGSYDIIVPKIKNMVDKQPVSYYVRGTFSRKNLDFTRDLQHLVELGFKSISLEPAVGPDNGFSIQEEDLPAVLQEYENLTGLLYNYQLSGKPVDFFHYNLDLQKGPCLAKRISGCGAGVEYLVVTPSGDIYPCHQFVGEAGFLMGNVFTGLLDEEIRLNFSGNHLGNKKECRNCWARYFCGGGCHANAYHSNNDISIPSKVSCMMHRKRIEGAIYLEAMQKTEASFL</sequence>
<dbReference type="Pfam" id="PF04055">
    <property type="entry name" value="Radical_SAM"/>
    <property type="match status" value="1"/>
</dbReference>
<evidence type="ECO:0000256" key="5">
    <source>
        <dbReference type="ARBA" id="ARBA00023014"/>
    </source>
</evidence>
<dbReference type="SFLD" id="SFLDG01386">
    <property type="entry name" value="main_SPASM_domain-containing"/>
    <property type="match status" value="1"/>
</dbReference>
<dbReference type="RefSeq" id="WP_052729506.1">
    <property type="nucleotide sequence ID" value="NZ_CGIH01000004.1"/>
</dbReference>
<dbReference type="PANTHER" id="PTHR43273">
    <property type="entry name" value="ANAEROBIC SULFATASE-MATURATING ENZYME HOMOLOG ASLB-RELATED"/>
    <property type="match status" value="1"/>
</dbReference>
<dbReference type="NCBIfam" id="TIGR03974">
    <property type="entry name" value="rSAM_six_Cys"/>
    <property type="match status" value="1"/>
</dbReference>
<feature type="domain" description="Radical SAM core" evidence="6">
    <location>
        <begin position="98"/>
        <end position="322"/>
    </location>
</feature>
<evidence type="ECO:0000313" key="8">
    <source>
        <dbReference type="Proteomes" id="UP000045545"/>
    </source>
</evidence>
<dbReference type="InterPro" id="IPR024025">
    <property type="entry name" value="SCIFF_rSAM_maturase"/>
</dbReference>
<organism evidence="7 8">
    <name type="scientific">Syntrophomonas zehnderi OL-4</name>
    <dbReference type="NCBI Taxonomy" id="690567"/>
    <lineage>
        <taxon>Bacteria</taxon>
        <taxon>Bacillati</taxon>
        <taxon>Bacillota</taxon>
        <taxon>Clostridia</taxon>
        <taxon>Eubacteriales</taxon>
        <taxon>Syntrophomonadaceae</taxon>
        <taxon>Syntrophomonas</taxon>
    </lineage>
</organism>
<evidence type="ECO:0000313" key="7">
    <source>
        <dbReference type="EMBL" id="CFX00180.1"/>
    </source>
</evidence>
<dbReference type="PROSITE" id="PS51918">
    <property type="entry name" value="RADICAL_SAM"/>
    <property type="match status" value="1"/>
</dbReference>
<keyword evidence="8" id="KW-1185">Reference proteome</keyword>
<dbReference type="Proteomes" id="UP000045545">
    <property type="component" value="Unassembled WGS sequence"/>
</dbReference>
<accession>A0A0E4GA33</accession>
<dbReference type="InterPro" id="IPR058240">
    <property type="entry name" value="rSAM_sf"/>
</dbReference>
<proteinExistence type="predicted"/>
<dbReference type="STRING" id="690567.172"/>